<evidence type="ECO:0000313" key="4">
    <source>
        <dbReference type="Proteomes" id="UP000008281"/>
    </source>
</evidence>
<keyword evidence="2" id="KW-0812">Transmembrane</keyword>
<evidence type="ECO:0000256" key="2">
    <source>
        <dbReference type="SAM" id="Phobius"/>
    </source>
</evidence>
<sequence>MIFLTFSFYFLTYRVISILQFVLVTYIFFSFIYQLFFGKTQMLIKFGGICFAECILFIFTRNLVRLQYNLNTSIFLFIQYVFLIFHFSFYLHSNENSNRSFFSRVFGIPTVYMISSLVHFLLVIQSIELVGESNKLDDYSDKIIVEGLEKHINDFDAMKAILINDIFKDEENLKVILSVRDQMGGPKSLRGTSINTEVSRKFKMRMDERSIHLSRDINTVASVDASKMKRKKMRENSKTAPEVSSSYPVTSKYNDCLKVLNPNLIMIS</sequence>
<proteinExistence type="predicted"/>
<dbReference type="AlphaFoldDB" id="E3LNC8"/>
<dbReference type="OMA" id="ICFAECI"/>
<feature type="transmembrane region" description="Helical" evidence="2">
    <location>
        <begin position="42"/>
        <end position="60"/>
    </location>
</feature>
<name>E3LNC8_CAERE</name>
<protein>
    <recommendedName>
        <fullName evidence="5">Transmembrane protein</fullName>
    </recommendedName>
</protein>
<reference evidence="3" key="1">
    <citation type="submission" date="2007-07" db="EMBL/GenBank/DDBJ databases">
        <title>PCAP assembly of the Caenorhabditis remanei genome.</title>
        <authorList>
            <consortium name="The Caenorhabditis remanei Sequencing Consortium"/>
            <person name="Wilson R.K."/>
        </authorList>
    </citation>
    <scope>NUCLEOTIDE SEQUENCE [LARGE SCALE GENOMIC DNA]</scope>
    <source>
        <strain evidence="3">PB4641</strain>
    </source>
</reference>
<dbReference type="OrthoDB" id="10350583at2759"/>
<organism evidence="4">
    <name type="scientific">Caenorhabditis remanei</name>
    <name type="common">Caenorhabditis vulgaris</name>
    <dbReference type="NCBI Taxonomy" id="31234"/>
    <lineage>
        <taxon>Eukaryota</taxon>
        <taxon>Metazoa</taxon>
        <taxon>Ecdysozoa</taxon>
        <taxon>Nematoda</taxon>
        <taxon>Chromadorea</taxon>
        <taxon>Rhabditida</taxon>
        <taxon>Rhabditina</taxon>
        <taxon>Rhabditomorpha</taxon>
        <taxon>Rhabditoidea</taxon>
        <taxon>Rhabditidae</taxon>
        <taxon>Peloderinae</taxon>
        <taxon>Caenorhabditis</taxon>
    </lineage>
</organism>
<evidence type="ECO:0000256" key="1">
    <source>
        <dbReference type="SAM" id="MobiDB-lite"/>
    </source>
</evidence>
<accession>E3LNC8</accession>
<dbReference type="Proteomes" id="UP000008281">
    <property type="component" value="Unassembled WGS sequence"/>
</dbReference>
<gene>
    <name evidence="3" type="ORF">CRE_28634</name>
</gene>
<evidence type="ECO:0008006" key="5">
    <source>
        <dbReference type="Google" id="ProtNLM"/>
    </source>
</evidence>
<dbReference type="RefSeq" id="XP_003114718.2">
    <property type="nucleotide sequence ID" value="XM_003114670.2"/>
</dbReference>
<dbReference type="EMBL" id="DS268411">
    <property type="protein sequence ID" value="EFP02853.1"/>
    <property type="molecule type" value="Genomic_DNA"/>
</dbReference>
<dbReference type="CTD" id="9817792"/>
<dbReference type="GeneID" id="9817792"/>
<keyword evidence="4" id="KW-1185">Reference proteome</keyword>
<dbReference type="eggNOG" id="ENOG502TJT7">
    <property type="taxonomic scope" value="Eukaryota"/>
</dbReference>
<feature type="transmembrane region" description="Helical" evidence="2">
    <location>
        <begin position="12"/>
        <end position="36"/>
    </location>
</feature>
<feature type="region of interest" description="Disordered" evidence="1">
    <location>
        <begin position="226"/>
        <end position="245"/>
    </location>
</feature>
<feature type="transmembrane region" description="Helical" evidence="2">
    <location>
        <begin position="111"/>
        <end position="130"/>
    </location>
</feature>
<dbReference type="KEGG" id="crq:GCK72_001596"/>
<evidence type="ECO:0000313" key="3">
    <source>
        <dbReference type="EMBL" id="EFP02853.1"/>
    </source>
</evidence>
<dbReference type="HOGENOM" id="CLU_1039141_0_0_1"/>
<dbReference type="InParanoid" id="E3LNC8"/>
<keyword evidence="2" id="KW-1133">Transmembrane helix</keyword>
<keyword evidence="2" id="KW-0472">Membrane</keyword>
<feature type="transmembrane region" description="Helical" evidence="2">
    <location>
        <begin position="72"/>
        <end position="91"/>
    </location>
</feature>